<dbReference type="InterPro" id="IPR036138">
    <property type="entry name" value="PBP_dimer_sf"/>
</dbReference>
<dbReference type="InterPro" id="IPR001460">
    <property type="entry name" value="PCN-bd_Tpept"/>
</dbReference>
<evidence type="ECO:0000256" key="2">
    <source>
        <dbReference type="ARBA" id="ARBA00012865"/>
    </source>
</evidence>
<dbReference type="Gene3D" id="3.40.710.10">
    <property type="entry name" value="DD-peptidase/beta-lactamase superfamily"/>
    <property type="match status" value="1"/>
</dbReference>
<feature type="transmembrane region" description="Helical" evidence="7">
    <location>
        <begin position="27"/>
        <end position="47"/>
    </location>
</feature>
<keyword evidence="3" id="KW-0732">Signal</keyword>
<evidence type="ECO:0000259" key="9">
    <source>
        <dbReference type="Pfam" id="PF21922"/>
    </source>
</evidence>
<comment type="similarity">
    <text evidence="1 6">Belongs to the class-D beta-lactamase family.</text>
</comment>
<protein>
    <recommendedName>
        <fullName evidence="2 6">Beta-lactamase</fullName>
        <ecNumber evidence="2 6">3.5.2.6</ecNumber>
    </recommendedName>
</protein>
<feature type="domain" description="Penicillin-binding protein transpeptidase" evidence="8">
    <location>
        <begin position="174"/>
        <end position="481"/>
    </location>
</feature>
<dbReference type="PANTHER" id="PTHR30627">
    <property type="entry name" value="PEPTIDOGLYCAN D,D-TRANSPEPTIDASE"/>
    <property type="match status" value="1"/>
</dbReference>
<keyword evidence="7" id="KW-1133">Transmembrane helix</keyword>
<keyword evidence="7" id="KW-0472">Membrane</keyword>
<dbReference type="InterPro" id="IPR012338">
    <property type="entry name" value="Beta-lactam/transpept-like"/>
</dbReference>
<organism evidence="10 11">
    <name type="scientific">Claveliimonas bilis</name>
    <dbReference type="NCBI Taxonomy" id="3028070"/>
    <lineage>
        <taxon>Bacteria</taxon>
        <taxon>Bacillati</taxon>
        <taxon>Bacillota</taxon>
        <taxon>Clostridia</taxon>
        <taxon>Lachnospirales</taxon>
        <taxon>Lachnospiraceae</taxon>
        <taxon>Claveliimonas</taxon>
    </lineage>
</organism>
<keyword evidence="5 6" id="KW-0046">Antibiotic resistance</keyword>
<keyword evidence="11" id="KW-1185">Reference proteome</keyword>
<dbReference type="Pfam" id="PF00905">
    <property type="entry name" value="Transpeptidase"/>
    <property type="match status" value="1"/>
</dbReference>
<dbReference type="PROSITE" id="PS00337">
    <property type="entry name" value="BETA_LACTAMASE_D"/>
    <property type="match status" value="1"/>
</dbReference>
<evidence type="ECO:0000313" key="11">
    <source>
        <dbReference type="Proteomes" id="UP001305815"/>
    </source>
</evidence>
<evidence type="ECO:0000256" key="4">
    <source>
        <dbReference type="ARBA" id="ARBA00022801"/>
    </source>
</evidence>
<dbReference type="InterPro" id="IPR054120">
    <property type="entry name" value="PBPA_dimer"/>
</dbReference>
<name>A0ABM8I8Q4_9FIRM</name>
<evidence type="ECO:0000256" key="1">
    <source>
        <dbReference type="ARBA" id="ARBA00007898"/>
    </source>
</evidence>
<accession>A0ABM8I8Q4</accession>
<keyword evidence="4 6" id="KW-0378">Hydrolase</keyword>
<evidence type="ECO:0000256" key="6">
    <source>
        <dbReference type="RuleBase" id="RU361140"/>
    </source>
</evidence>
<dbReference type="PANTHER" id="PTHR30627:SF24">
    <property type="entry name" value="PENICILLIN-BINDING PROTEIN 4B"/>
    <property type="match status" value="1"/>
</dbReference>
<dbReference type="EC" id="3.5.2.6" evidence="2 6"/>
<reference evidence="11" key="1">
    <citation type="journal article" date="2023" name="Int. J. Syst. Evol. Microbiol.">
        <title>Claveliimonas bilis gen. nov., sp. nov., deoxycholic acid-producing bacteria isolated from human faeces, and reclassification of Sellimonas monacensis Zenner et al. 2021 as Claveliimonas monacensis comb. nov.</title>
        <authorList>
            <person name="Hisatomi A."/>
            <person name="Kastawa N.W.E.P.G."/>
            <person name="Song I."/>
            <person name="Ohkuma M."/>
            <person name="Fukiya S."/>
            <person name="Sakamoto M."/>
        </authorList>
    </citation>
    <scope>NUCLEOTIDE SEQUENCE [LARGE SCALE GENOMIC DNA]</scope>
    <source>
        <strain evidence="11">12BBH14</strain>
    </source>
</reference>
<dbReference type="Pfam" id="PF21922">
    <property type="entry name" value="PBP_dimer_2"/>
    <property type="match status" value="1"/>
</dbReference>
<dbReference type="Proteomes" id="UP001305815">
    <property type="component" value="Chromosome"/>
</dbReference>
<keyword evidence="7" id="KW-0812">Transmembrane</keyword>
<dbReference type="EMBL" id="AP027742">
    <property type="protein sequence ID" value="BDZ77621.1"/>
    <property type="molecule type" value="Genomic_DNA"/>
</dbReference>
<dbReference type="Gene3D" id="3.90.1310.10">
    <property type="entry name" value="Penicillin-binding protein 2a (Domain 2)"/>
    <property type="match status" value="1"/>
</dbReference>
<sequence length="487" mass="53646">MSRKERKEQSKLEKKEKKKKREVNKEFARVTYVFVALFLVLMGYIGYFNVVESEDIINSPYNPRLDSMADRVVRGKILDKDGNVLAQTETAEDGSEYRSYPYGNLYAHVVGYSSQGKSGLESTRNFELLTSNAFFLEKLSNEFQDQKNTGDNIVTTLDTSLQQAASDAMGDSRGAVVIMEPSTGKIRTMLSKPDFDPNTVSENWEWLNTDESSSLLNRATQGQYAPGSSFKIVTALEYMREHSDYSSYTYNCSGSITYDGVTIPCAGGQVHGQEDLASSFAYSCNASFCNIGLQLDLSKYSDTAKELLFNSALPGKDISYNKSSFALDNNATSSDRMMTAMGQGETLVSPYHMALITSAVANGGRLMEPYLVEEVTNYSGTIVEETDPESYGQLMTSEEAAQLKAYMQNVTDYGTGSVFAGSGYSVAGKTGTAEYSDGDSSKNHSWFVGFTNVDNPELVISVIIEEADGNVRAVDVAKQILDSYYYN</sequence>
<comment type="catalytic activity">
    <reaction evidence="6">
        <text>a beta-lactam + H2O = a substituted beta-amino acid</text>
        <dbReference type="Rhea" id="RHEA:20401"/>
        <dbReference type="ChEBI" id="CHEBI:15377"/>
        <dbReference type="ChEBI" id="CHEBI:35627"/>
        <dbReference type="ChEBI" id="CHEBI:140347"/>
        <dbReference type="EC" id="3.5.2.6"/>
    </reaction>
</comment>
<evidence type="ECO:0000259" key="8">
    <source>
        <dbReference type="Pfam" id="PF00905"/>
    </source>
</evidence>
<evidence type="ECO:0000256" key="5">
    <source>
        <dbReference type="ARBA" id="ARBA00023251"/>
    </source>
</evidence>
<feature type="domain" description="Penicillin binding protein A dimerisation" evidence="9">
    <location>
        <begin position="74"/>
        <end position="153"/>
    </location>
</feature>
<proteinExistence type="inferred from homology"/>
<evidence type="ECO:0000256" key="3">
    <source>
        <dbReference type="ARBA" id="ARBA00022729"/>
    </source>
</evidence>
<gene>
    <name evidence="10" type="ORF">Lac1_18040</name>
</gene>
<dbReference type="SUPFAM" id="SSF56519">
    <property type="entry name" value="Penicillin binding protein dimerisation domain"/>
    <property type="match status" value="1"/>
</dbReference>
<evidence type="ECO:0000313" key="10">
    <source>
        <dbReference type="EMBL" id="BDZ77621.1"/>
    </source>
</evidence>
<dbReference type="InterPro" id="IPR050515">
    <property type="entry name" value="Beta-lactam/transpept"/>
</dbReference>
<dbReference type="InterPro" id="IPR002137">
    <property type="entry name" value="Beta-lactam_class-D_AS"/>
</dbReference>
<evidence type="ECO:0000256" key="7">
    <source>
        <dbReference type="SAM" id="Phobius"/>
    </source>
</evidence>
<dbReference type="SUPFAM" id="SSF56601">
    <property type="entry name" value="beta-lactamase/transpeptidase-like"/>
    <property type="match status" value="1"/>
</dbReference>